<accession>T1HDS9</accession>
<dbReference type="HOGENOM" id="CLU_351142_0_0_1"/>
<feature type="compositionally biased region" description="Basic and acidic residues" evidence="1">
    <location>
        <begin position="735"/>
        <end position="745"/>
    </location>
</feature>
<dbReference type="AlphaFoldDB" id="T1HDS9"/>
<feature type="compositionally biased region" description="Basic residues" evidence="1">
    <location>
        <begin position="1"/>
        <end position="12"/>
    </location>
</feature>
<sequence length="802" mass="87621">NHLRIIRTHQKRKSDATASPIPIPMFSKKFPSKVMSLTSVYFDKFKEENCNGDSSSQKKEKDKSCKRKSNLNKSSPADGNHSQQSSVTPSDSSHTPSPVNRQISRVRASDKVEASSSPPSVPQSEMPSPVSKDAGTSVSPVRLSSLLVSKSTPSSPAKHPSILKKSSLDEPISAHPPTPVSILKRKTSQDEANTRCSSPVRFSSDVIEKKSNRGILKKHRSLDDPQVGLLNAALDTYFGPDQDSLNCGEDTRSILKPSPSTTPPPHQPLPPQRRCSLEEVVRRTLSPEPQGILKRKASREEVDQHHQHEITPPQPPPGILKKKSFSCDETASEMLDSPRPILKKKSSSEEEEHHVKPILKTTSRKSIEEEGSLCKRSNEETIKPILKHSTSISSATQKDEVVLRVKRNPLLSAQQNRVVSLDLGELLQRQAAAASGEPSHSPPYSRPRPLSIAERISDLTTTVSKSSSRMEETNGKLERSGSVSETASIFAQLEQREKAAAEAAKCRRATRVRVIAKDSRLRNRGKLEGGVSGRFCTQPVTSGEVEQAKRNNDPESHINCKANNHALKHLVVGMVLVYGTGDDADPSKLSLAERVALFSRRSSTSAQPPPVRSQPPVRRVRHSTEPTMMTGNYPPPTASPLISPTNAPPPSPKRIVSKSMSGILVEGLMKNLAQKGGATPPKLKIRTEDSTLANKADQDLKNNTDSDEEDNDEDASSSSTDSDDGEVFAVGGSDSGRENKENREVVIRRRSAVRRQRVTSSRGGLFPLDGFQKEVVEETSSEETSSGGREVSEIIRSKYQSG</sequence>
<keyword evidence="3" id="KW-1185">Reference proteome</keyword>
<organism evidence="2 3">
    <name type="scientific">Rhodnius prolixus</name>
    <name type="common">Triatomid bug</name>
    <dbReference type="NCBI Taxonomy" id="13249"/>
    <lineage>
        <taxon>Eukaryota</taxon>
        <taxon>Metazoa</taxon>
        <taxon>Ecdysozoa</taxon>
        <taxon>Arthropoda</taxon>
        <taxon>Hexapoda</taxon>
        <taxon>Insecta</taxon>
        <taxon>Pterygota</taxon>
        <taxon>Neoptera</taxon>
        <taxon>Paraneoptera</taxon>
        <taxon>Hemiptera</taxon>
        <taxon>Heteroptera</taxon>
        <taxon>Panheteroptera</taxon>
        <taxon>Cimicomorpha</taxon>
        <taxon>Reduviidae</taxon>
        <taxon>Triatominae</taxon>
        <taxon>Rhodnius</taxon>
    </lineage>
</organism>
<protein>
    <submittedName>
        <fullName evidence="2">Uncharacterized protein</fullName>
    </submittedName>
</protein>
<feature type="compositionally biased region" description="Pro residues" evidence="1">
    <location>
        <begin position="260"/>
        <end position="271"/>
    </location>
</feature>
<evidence type="ECO:0000313" key="3">
    <source>
        <dbReference type="Proteomes" id="UP000015103"/>
    </source>
</evidence>
<feature type="compositionally biased region" description="Basic and acidic residues" evidence="1">
    <location>
        <begin position="346"/>
        <end position="355"/>
    </location>
</feature>
<feature type="region of interest" description="Disordered" evidence="1">
    <location>
        <begin position="47"/>
        <end position="197"/>
    </location>
</feature>
<proteinExistence type="predicted"/>
<reference evidence="2" key="1">
    <citation type="submission" date="2015-05" db="UniProtKB">
        <authorList>
            <consortium name="EnsemblMetazoa"/>
        </authorList>
    </citation>
    <scope>IDENTIFICATION</scope>
</reference>
<feature type="compositionally biased region" description="Basic and acidic residues" evidence="1">
    <location>
        <begin position="298"/>
        <end position="309"/>
    </location>
</feature>
<feature type="compositionally biased region" description="Polar residues" evidence="1">
    <location>
        <begin position="458"/>
        <end position="467"/>
    </location>
</feature>
<evidence type="ECO:0000256" key="1">
    <source>
        <dbReference type="SAM" id="MobiDB-lite"/>
    </source>
</evidence>
<feature type="compositionally biased region" description="Basic and acidic residues" evidence="1">
    <location>
        <begin position="468"/>
        <end position="479"/>
    </location>
</feature>
<feature type="compositionally biased region" description="Low complexity" evidence="1">
    <location>
        <begin position="81"/>
        <end position="99"/>
    </location>
</feature>
<dbReference type="InParanoid" id="T1HDS9"/>
<evidence type="ECO:0000313" key="2">
    <source>
        <dbReference type="EnsemblMetazoa" id="RPRC002201-PA"/>
    </source>
</evidence>
<feature type="region of interest" description="Disordered" evidence="1">
    <location>
        <begin position="599"/>
        <end position="656"/>
    </location>
</feature>
<feature type="region of interest" description="Disordered" evidence="1">
    <location>
        <begin position="430"/>
        <end position="484"/>
    </location>
</feature>
<dbReference type="EMBL" id="ACPB03025487">
    <property type="status" value="NOT_ANNOTATED_CDS"/>
    <property type="molecule type" value="Genomic_DNA"/>
</dbReference>
<feature type="region of interest" description="Disordered" evidence="1">
    <location>
        <begin position="241"/>
        <end position="375"/>
    </location>
</feature>
<name>T1HDS9_RHOPR</name>
<dbReference type="VEuPathDB" id="VectorBase:RPRC002201"/>
<feature type="region of interest" description="Disordered" evidence="1">
    <location>
        <begin position="674"/>
        <end position="745"/>
    </location>
</feature>
<dbReference type="eggNOG" id="ENOG502TA12">
    <property type="taxonomic scope" value="Eukaryota"/>
</dbReference>
<feature type="region of interest" description="Disordered" evidence="1">
    <location>
        <begin position="778"/>
        <end position="802"/>
    </location>
</feature>
<feature type="compositionally biased region" description="Basic and acidic residues" evidence="1">
    <location>
        <begin position="365"/>
        <end position="375"/>
    </location>
</feature>
<feature type="compositionally biased region" description="Acidic residues" evidence="1">
    <location>
        <begin position="705"/>
        <end position="726"/>
    </location>
</feature>
<dbReference type="EnsemblMetazoa" id="RPRC002201-RA">
    <property type="protein sequence ID" value="RPRC002201-PA"/>
    <property type="gene ID" value="RPRC002201"/>
</dbReference>
<dbReference type="Proteomes" id="UP000015103">
    <property type="component" value="Unassembled WGS sequence"/>
</dbReference>
<feature type="compositionally biased region" description="Low complexity" evidence="1">
    <location>
        <begin position="137"/>
        <end position="155"/>
    </location>
</feature>
<feature type="compositionally biased region" description="Polar residues" evidence="1">
    <location>
        <begin position="114"/>
        <end position="126"/>
    </location>
</feature>
<feature type="region of interest" description="Disordered" evidence="1">
    <location>
        <begin position="1"/>
        <end position="29"/>
    </location>
</feature>